<evidence type="ECO:0000256" key="1">
    <source>
        <dbReference type="ARBA" id="ARBA00004167"/>
    </source>
</evidence>
<name>A0A176TH41_9FLAO</name>
<evidence type="ECO:0000256" key="4">
    <source>
        <dbReference type="ARBA" id="ARBA00023136"/>
    </source>
</evidence>
<dbReference type="Proteomes" id="UP000076923">
    <property type="component" value="Unassembled WGS sequence"/>
</dbReference>
<comment type="caution">
    <text evidence="7">The sequence shown here is derived from an EMBL/GenBank/DDBJ whole genome shotgun (WGS) entry which is preliminary data.</text>
</comment>
<feature type="domain" description="Translocation and assembly module TamB C-terminal" evidence="6">
    <location>
        <begin position="1123"/>
        <end position="1579"/>
    </location>
</feature>
<sequence length="1621" mass="179998">MTVDKLFLTFKGGLQLEGLYLEDTKGDTLVYSKSLEANLPLLAMIKGGGVGVDNLEWHGLRANIIRKDSLSGYNFQFLIDAFASEDSTPVVEETVSEPIDIVLGNLDLSDINVVFKDDVLGIDSHFKIGNLTANMDKVDLQKMIFNADKITLSNSNIRLIQTPVISNTSTTESILPTLSVNKLSLKKVEAYFENPQDKLIADVHIDEFYTEIPEINLSENRIHLTTVEFKNSDILLKTASTNTTNIKEASTNKEIAINWPDFDVQIDAINLDNNKIQYFVNNAKVVKNKFNPNALVLEEFTLKASDIFLKDKKSGLQLSAFDFYEKSGFRLRKLVLNTEITDTELKVSNLKVSLGKSMIAGFANANYKSLSQLISSPENTKINLGIPSFSLFLEELFTFQPSLKQNEYVAKLSKEELFGKINTNGVLADLNITNTNINWGEHTKISLDGNIKNSTNLDKLQLNIANFTAKTKRKDLLQIVDEKALGIHLPEDILITSNAKGTLSNIVTNTKIKTSQGIATITGNFKNKAKISYSTDIKIENYNVGTLLMNPNFGELSVQLNSEGSGKDLQDLDATLKTTISKFQLEKYEIKDLQIEGNFKNRVGKITSNYKDKNLNLDLIANVNLDSINTKATVNLNLIGADLEALGLMQRKVKTGMELSLDFKGNQKKYTVNSNIKNGVAIYNNRTFLVGDFTVNAFVDKDTTAVSIKNKMIDLNLESNTDPQTFSTALQRHVASYFYRDVTISDSIKNPVNLKLKAKISQTPLLKDVFLVNLKDLDTINIDVNFKEKKQKLTAKITAPHINFSDNELDSLSFSMLTDKEDFNFNLGFKEITAGPLNVPKTIITGIQQNNELSLNFLGFYNGEKLMNVNTKITGNSDKLTFTIDQDSLLLNSNKWKIPKTNAVVFEDNKLSFSDFKISKGNQSIEITDKIPRITKDHIAVNYKNFQINEVFNYLSPENEITTGILNGDFILEQPFGDTGIIANLDISQLQVLKTDFGKLSLDAKSLENGKYDFNAALKEGTIDLDLKGDYFVDNNDANLNLDLLINNFKMEALNTLSFGEIKETSGSLSGNFKVTGKTSEPKYKGSLLFTNAAFKVTKLNSKFNLQNESLNVDNSGLTLSNFTVLDAEKNALVVSGSINTKSFINPTFNLDIKANKFRVLNATKKINESLYGKVSFNVDAKLTGDLQVPKLSAKLVVGSDTDVTYVMPSSYANIEERDGVVAFVNRENPDAILTQKEEQTAIITGFDLNAVLKIDKKAAVKVIINKETGDNFKISGDGDFILLMTPNGRLTLTGAYEVASGHYELNLYNVVDRKFVLVPGSRISWAGDPLDAKLDIRTSYTLKTSASTLMASQTSGEDSSTKNKYKQVLPFNVYLNIGGELLQPKISFNLDMPEDQQGAISGQVYERVQQVNQQEDELNRQVFSLLVLNRFYPDAGSDGSSGGFATIAKNNLNDAVSGQLNSFSDKILGSSGIELDFGLNSFTDYQGDAPTDRTQLDVAAQKKLFNDRLTVRVGSEVDIQGSSSTEEKSPLIGNVSLEYKITEDGRYRVRGFRKSEFENVIDGQTIVSGIALIFTKEFNEFHQLWDSILSAKKDSETKKKEDEQTAPKTTNNTEKSENKK</sequence>
<dbReference type="GO" id="GO:0009306">
    <property type="term" value="P:protein secretion"/>
    <property type="evidence" value="ECO:0007669"/>
    <property type="project" value="InterPro"/>
</dbReference>
<evidence type="ECO:0000259" key="6">
    <source>
        <dbReference type="Pfam" id="PF04357"/>
    </source>
</evidence>
<gene>
    <name evidence="7" type="ORF">LPB303_00085</name>
</gene>
<keyword evidence="8" id="KW-1185">Reference proteome</keyword>
<keyword evidence="3" id="KW-1133">Transmembrane helix</keyword>
<feature type="region of interest" description="Disordered" evidence="5">
    <location>
        <begin position="1593"/>
        <end position="1621"/>
    </location>
</feature>
<reference evidence="7 8" key="1">
    <citation type="submission" date="2016-02" db="EMBL/GenBank/DDBJ databases">
        <title>Draft genome sequence of Polaribacter atrinae KACC17473.</title>
        <authorList>
            <person name="Shin S.-K."/>
            <person name="Yi H."/>
        </authorList>
    </citation>
    <scope>NUCLEOTIDE SEQUENCE [LARGE SCALE GENOMIC DNA]</scope>
    <source>
        <strain evidence="7 8">KACC 17473</strain>
    </source>
</reference>
<dbReference type="STRING" id="1333662.LPB303_00085"/>
<keyword evidence="2" id="KW-0812">Transmembrane</keyword>
<dbReference type="EMBL" id="LVWE01000001">
    <property type="protein sequence ID" value="OAD46853.1"/>
    <property type="molecule type" value="Genomic_DNA"/>
</dbReference>
<evidence type="ECO:0000313" key="8">
    <source>
        <dbReference type="Proteomes" id="UP000076923"/>
    </source>
</evidence>
<comment type="subcellular location">
    <subcellularLocation>
        <location evidence="1">Membrane</location>
        <topology evidence="1">Single-pass membrane protein</topology>
    </subcellularLocation>
</comment>
<dbReference type="Pfam" id="PF04357">
    <property type="entry name" value="TamB"/>
    <property type="match status" value="1"/>
</dbReference>
<evidence type="ECO:0000313" key="7">
    <source>
        <dbReference type="EMBL" id="OAD46853.1"/>
    </source>
</evidence>
<evidence type="ECO:0000256" key="3">
    <source>
        <dbReference type="ARBA" id="ARBA00022989"/>
    </source>
</evidence>
<evidence type="ECO:0000256" key="5">
    <source>
        <dbReference type="SAM" id="MobiDB-lite"/>
    </source>
</evidence>
<accession>A0A176TH41</accession>
<feature type="compositionally biased region" description="Basic and acidic residues" evidence="5">
    <location>
        <begin position="1593"/>
        <end position="1606"/>
    </location>
</feature>
<dbReference type="InterPro" id="IPR007452">
    <property type="entry name" value="TamB_C"/>
</dbReference>
<keyword evidence="4" id="KW-0472">Membrane</keyword>
<organism evidence="7 8">
    <name type="scientific">Polaribacter atrinae</name>
    <dbReference type="NCBI Taxonomy" id="1333662"/>
    <lineage>
        <taxon>Bacteria</taxon>
        <taxon>Pseudomonadati</taxon>
        <taxon>Bacteroidota</taxon>
        <taxon>Flavobacteriia</taxon>
        <taxon>Flavobacteriales</taxon>
        <taxon>Flavobacteriaceae</taxon>
    </lineage>
</organism>
<dbReference type="GO" id="GO:0005886">
    <property type="term" value="C:plasma membrane"/>
    <property type="evidence" value="ECO:0007669"/>
    <property type="project" value="InterPro"/>
</dbReference>
<proteinExistence type="predicted"/>
<evidence type="ECO:0000256" key="2">
    <source>
        <dbReference type="ARBA" id="ARBA00022692"/>
    </source>
</evidence>
<protein>
    <recommendedName>
        <fullName evidence="6">Translocation and assembly module TamB C-terminal domain-containing protein</fullName>
    </recommendedName>
</protein>
<dbReference type="OrthoDB" id="680700at2"/>